<dbReference type="OrthoDB" id="541411at2"/>
<name>Q7VCS2_PROMA</name>
<keyword evidence="1" id="KW-0472">Membrane</keyword>
<dbReference type="Proteomes" id="UP000001420">
    <property type="component" value="Chromosome"/>
</dbReference>
<dbReference type="AlphaFoldDB" id="Q7VCS2"/>
<dbReference type="EMBL" id="AE017126">
    <property type="protein sequence ID" value="AAP99712.1"/>
    <property type="molecule type" value="Genomic_DNA"/>
</dbReference>
<reference evidence="2 3" key="1">
    <citation type="journal article" date="2003" name="Proc. Natl. Acad. Sci. U.S.A.">
        <title>Genome sequence of the cyanobacterium Prochlorococcus marinus SS120, a nearly minimal oxyphototrophic genome.</title>
        <authorList>
            <person name="Dufresne A."/>
            <person name="Salanoubat M."/>
            <person name="Partensky F."/>
            <person name="Artiguenave F."/>
            <person name="Axmann I.M."/>
            <person name="Barbe V."/>
            <person name="Duprat S."/>
            <person name="Galperin M.Y."/>
            <person name="Koonin E.V."/>
            <person name="Le Gall F."/>
            <person name="Makarova K.S."/>
            <person name="Ostrowski M."/>
            <person name="Oztas S."/>
            <person name="Robert C."/>
            <person name="Rogozin I.B."/>
            <person name="Scanlan D.J."/>
            <person name="Tandeau de Marsac N."/>
            <person name="Weissenbach J."/>
            <person name="Wincker P."/>
            <person name="Wolf Y.I."/>
            <person name="Hess W.R."/>
        </authorList>
    </citation>
    <scope>NUCLEOTIDE SEQUENCE [LARGE SCALE GENOMIC DNA]</scope>
    <source>
        <strain evidence="3">SARG / CCMP1375 / SS120</strain>
    </source>
</reference>
<sequence length="64" mass="7094">MDKMKKSSMQKNLLQKSGKWGVTLGAIWLGIHIAVPLALLRIPAFQKYLIAFQNKLPFSIPGVG</sequence>
<keyword evidence="3" id="KW-1185">Reference proteome</keyword>
<dbReference type="HOGENOM" id="CLU_196050_0_0_3"/>
<keyword evidence="1" id="KW-0812">Transmembrane</keyword>
<dbReference type="KEGG" id="pma:Pro_0668"/>
<proteinExistence type="predicted"/>
<dbReference type="PATRIC" id="fig|167539.5.peg.699"/>
<protein>
    <submittedName>
        <fullName evidence="2">Uncharacterized protein</fullName>
    </submittedName>
</protein>
<accession>Q7VCS2</accession>
<gene>
    <name evidence="2" type="ordered locus">Pro_0668</name>
</gene>
<dbReference type="EnsemblBacteria" id="AAP99712">
    <property type="protein sequence ID" value="AAP99712"/>
    <property type="gene ID" value="Pro_0668"/>
</dbReference>
<feature type="transmembrane region" description="Helical" evidence="1">
    <location>
        <begin position="20"/>
        <end position="39"/>
    </location>
</feature>
<keyword evidence="1" id="KW-1133">Transmembrane helix</keyword>
<evidence type="ECO:0000256" key="1">
    <source>
        <dbReference type="SAM" id="Phobius"/>
    </source>
</evidence>
<evidence type="ECO:0000313" key="2">
    <source>
        <dbReference type="EMBL" id="AAP99712.1"/>
    </source>
</evidence>
<evidence type="ECO:0000313" key="3">
    <source>
        <dbReference type="Proteomes" id="UP000001420"/>
    </source>
</evidence>
<organism evidence="2 3">
    <name type="scientific">Prochlorococcus marinus (strain SARG / CCMP1375 / SS120)</name>
    <dbReference type="NCBI Taxonomy" id="167539"/>
    <lineage>
        <taxon>Bacteria</taxon>
        <taxon>Bacillati</taxon>
        <taxon>Cyanobacteriota</taxon>
        <taxon>Cyanophyceae</taxon>
        <taxon>Synechococcales</taxon>
        <taxon>Prochlorococcaceae</taxon>
        <taxon>Prochlorococcus</taxon>
    </lineage>
</organism>